<dbReference type="GO" id="GO:0006457">
    <property type="term" value="P:protein folding"/>
    <property type="evidence" value="ECO:0007669"/>
    <property type="project" value="TreeGrafter"/>
</dbReference>
<protein>
    <recommendedName>
        <fullName evidence="1">Thioredoxin domain-containing protein</fullName>
    </recommendedName>
</protein>
<dbReference type="GO" id="GO:0003756">
    <property type="term" value="F:protein disulfide isomerase activity"/>
    <property type="evidence" value="ECO:0007669"/>
    <property type="project" value="TreeGrafter"/>
</dbReference>
<dbReference type="CDD" id="cd02947">
    <property type="entry name" value="TRX_family"/>
    <property type="match status" value="1"/>
</dbReference>
<dbReference type="InterPro" id="IPR036249">
    <property type="entry name" value="Thioredoxin-like_sf"/>
</dbReference>
<sequence length="114" mass="13744">MTVINMTIKNVDKIINNIIPKNKTIIYYYSDKCPYCIMIKGLWRDITKKYKNSKTITLISINRDIKEIFDKLPEDKQVDLVPTFIYYKNGKSKQEFTKKREYDDLIKFIEKYNN</sequence>
<dbReference type="PANTHER" id="PTHR45672">
    <property type="entry name" value="PROTEIN DISULFIDE-ISOMERASE C17H9.14C-RELATED"/>
    <property type="match status" value="1"/>
</dbReference>
<dbReference type="InterPro" id="IPR051063">
    <property type="entry name" value="PDI"/>
</dbReference>
<dbReference type="AlphaFoldDB" id="A0A6C0JU21"/>
<evidence type="ECO:0000259" key="1">
    <source>
        <dbReference type="PROSITE" id="PS51352"/>
    </source>
</evidence>
<dbReference type="Pfam" id="PF00085">
    <property type="entry name" value="Thioredoxin"/>
    <property type="match status" value="1"/>
</dbReference>
<reference evidence="2" key="1">
    <citation type="journal article" date="2020" name="Nature">
        <title>Giant virus diversity and host interactions through global metagenomics.</title>
        <authorList>
            <person name="Schulz F."/>
            <person name="Roux S."/>
            <person name="Paez-Espino D."/>
            <person name="Jungbluth S."/>
            <person name="Walsh D.A."/>
            <person name="Denef V.J."/>
            <person name="McMahon K.D."/>
            <person name="Konstantinidis K.T."/>
            <person name="Eloe-Fadrosh E.A."/>
            <person name="Kyrpides N.C."/>
            <person name="Woyke T."/>
        </authorList>
    </citation>
    <scope>NUCLEOTIDE SEQUENCE</scope>
    <source>
        <strain evidence="2">GVMAG-S-1040241-154</strain>
    </source>
</reference>
<dbReference type="GO" id="GO:0005783">
    <property type="term" value="C:endoplasmic reticulum"/>
    <property type="evidence" value="ECO:0007669"/>
    <property type="project" value="TreeGrafter"/>
</dbReference>
<feature type="domain" description="Thioredoxin" evidence="1">
    <location>
        <begin position="1"/>
        <end position="114"/>
    </location>
</feature>
<dbReference type="EMBL" id="MN740684">
    <property type="protein sequence ID" value="QHU07194.1"/>
    <property type="molecule type" value="Genomic_DNA"/>
</dbReference>
<proteinExistence type="predicted"/>
<organism evidence="2">
    <name type="scientific">viral metagenome</name>
    <dbReference type="NCBI Taxonomy" id="1070528"/>
    <lineage>
        <taxon>unclassified sequences</taxon>
        <taxon>metagenomes</taxon>
        <taxon>organismal metagenomes</taxon>
    </lineage>
</organism>
<dbReference type="Gene3D" id="3.40.30.10">
    <property type="entry name" value="Glutaredoxin"/>
    <property type="match status" value="1"/>
</dbReference>
<evidence type="ECO:0000313" key="2">
    <source>
        <dbReference type="EMBL" id="QHU07194.1"/>
    </source>
</evidence>
<name>A0A6C0JU21_9ZZZZ</name>
<dbReference type="InterPro" id="IPR013766">
    <property type="entry name" value="Thioredoxin_domain"/>
</dbReference>
<dbReference type="SUPFAM" id="SSF52833">
    <property type="entry name" value="Thioredoxin-like"/>
    <property type="match status" value="1"/>
</dbReference>
<accession>A0A6C0JU21</accession>
<dbReference type="PROSITE" id="PS51352">
    <property type="entry name" value="THIOREDOXIN_2"/>
    <property type="match status" value="1"/>
</dbReference>